<dbReference type="OrthoDB" id="3478362at2"/>
<organism evidence="1 2">
    <name type="scientific">Actinomadura bangladeshensis</name>
    <dbReference type="NCBI Taxonomy" id="453573"/>
    <lineage>
        <taxon>Bacteria</taxon>
        <taxon>Bacillati</taxon>
        <taxon>Actinomycetota</taxon>
        <taxon>Actinomycetes</taxon>
        <taxon>Streptosporangiales</taxon>
        <taxon>Thermomonosporaceae</taxon>
        <taxon>Actinomadura</taxon>
    </lineage>
</organism>
<gene>
    <name evidence="1" type="ORF">E1284_13710</name>
</gene>
<proteinExistence type="predicted"/>
<reference evidence="1 2" key="1">
    <citation type="submission" date="2019-03" db="EMBL/GenBank/DDBJ databases">
        <title>Draft genome sequences of novel Actinobacteria.</title>
        <authorList>
            <person name="Sahin N."/>
            <person name="Ay H."/>
            <person name="Saygin H."/>
        </authorList>
    </citation>
    <scope>NUCLEOTIDE SEQUENCE [LARGE SCALE GENOMIC DNA]</scope>
    <source>
        <strain evidence="1 2">DSM 45347</strain>
    </source>
</reference>
<evidence type="ECO:0000313" key="1">
    <source>
        <dbReference type="EMBL" id="TDC16103.1"/>
    </source>
</evidence>
<dbReference type="EMBL" id="SMJW01000056">
    <property type="protein sequence ID" value="TDC16103.1"/>
    <property type="molecule type" value="Genomic_DNA"/>
</dbReference>
<dbReference type="RefSeq" id="WP_131939447.1">
    <property type="nucleotide sequence ID" value="NZ_BAAAMX010000006.1"/>
</dbReference>
<dbReference type="Gene3D" id="1.10.150.20">
    <property type="entry name" value="5' to 3' exonuclease, C-terminal subdomain"/>
    <property type="match status" value="1"/>
</dbReference>
<protein>
    <recommendedName>
        <fullName evidence="3">RNA polymerase alpha subunit C-terminal domain-containing protein</fullName>
    </recommendedName>
</protein>
<comment type="caution">
    <text evidence="1">The sequence shown here is derived from an EMBL/GenBank/DDBJ whole genome shotgun (WGS) entry which is preliminary data.</text>
</comment>
<evidence type="ECO:0000313" key="2">
    <source>
        <dbReference type="Proteomes" id="UP000295431"/>
    </source>
</evidence>
<name>A0A4R4P5L4_9ACTN</name>
<accession>A0A4R4P5L4</accession>
<sequence>MAEVNPGDGHRVGHSGIGPECPVWCLGVRTVGDLLGLLVEAGRISGLHASFADAVSGAPHEHERVTLGCPVECLGLSAHVLGALRNDRGRTATVGDVLRLLRSRELAEVRHMGPRRVGEVRTALVAAGFPVPPDGCDGGYGR</sequence>
<dbReference type="AlphaFoldDB" id="A0A4R4P5L4"/>
<evidence type="ECO:0008006" key="3">
    <source>
        <dbReference type="Google" id="ProtNLM"/>
    </source>
</evidence>
<dbReference type="Proteomes" id="UP000295431">
    <property type="component" value="Unassembled WGS sequence"/>
</dbReference>
<keyword evidence="2" id="KW-1185">Reference proteome</keyword>